<dbReference type="AlphaFoldDB" id="A0A9D7SGU8"/>
<evidence type="ECO:0000256" key="6">
    <source>
        <dbReference type="ARBA" id="ARBA00022692"/>
    </source>
</evidence>
<dbReference type="InterPro" id="IPR019998">
    <property type="entry name" value="Membr_insert_YidC"/>
</dbReference>
<feature type="transmembrane region" description="Helical" evidence="13">
    <location>
        <begin position="323"/>
        <end position="341"/>
    </location>
</feature>
<evidence type="ECO:0000259" key="15">
    <source>
        <dbReference type="Pfam" id="PF02096"/>
    </source>
</evidence>
<keyword evidence="6 13" id="KW-0812">Transmembrane</keyword>
<evidence type="ECO:0000256" key="3">
    <source>
        <dbReference type="ARBA" id="ARBA00015325"/>
    </source>
</evidence>
<dbReference type="HAMAP" id="MF_01810">
    <property type="entry name" value="YidC_type1"/>
    <property type="match status" value="1"/>
</dbReference>
<evidence type="ECO:0000313" key="17">
    <source>
        <dbReference type="Proteomes" id="UP000886657"/>
    </source>
</evidence>
<evidence type="ECO:0000256" key="14">
    <source>
        <dbReference type="SAM" id="MobiDB-lite"/>
    </source>
</evidence>
<evidence type="ECO:0000256" key="10">
    <source>
        <dbReference type="ARBA" id="ARBA00023186"/>
    </source>
</evidence>
<accession>A0A9D7SGU8</accession>
<feature type="transmembrane region" description="Helical" evidence="13">
    <location>
        <begin position="396"/>
        <end position="417"/>
    </location>
</feature>
<dbReference type="CDD" id="cd20070">
    <property type="entry name" value="5TM_YidC_Alb3"/>
    <property type="match status" value="1"/>
</dbReference>
<dbReference type="InterPro" id="IPR047196">
    <property type="entry name" value="YidC_ALB_C"/>
</dbReference>
<dbReference type="GO" id="GO:0032977">
    <property type="term" value="F:membrane insertase activity"/>
    <property type="evidence" value="ECO:0007669"/>
    <property type="project" value="InterPro"/>
</dbReference>
<comment type="subcellular location">
    <subcellularLocation>
        <location evidence="1">Cell inner membrane</location>
        <topology evidence="1">Multi-pass membrane protein</topology>
    </subcellularLocation>
    <subcellularLocation>
        <location evidence="13">Cell membrane</location>
        <topology evidence="13">Multi-pass membrane protein</topology>
    </subcellularLocation>
</comment>
<dbReference type="PRINTS" id="PR01900">
    <property type="entry name" value="YIDCPROTEIN"/>
</dbReference>
<dbReference type="EMBL" id="JADKIO010000009">
    <property type="protein sequence ID" value="MBK9797424.1"/>
    <property type="molecule type" value="Genomic_DNA"/>
</dbReference>
<feature type="transmembrane region" description="Helical" evidence="13">
    <location>
        <begin position="294"/>
        <end position="311"/>
    </location>
</feature>
<dbReference type="InterPro" id="IPR001708">
    <property type="entry name" value="YidC/ALB3/OXA1/COX18"/>
</dbReference>
<protein>
    <recommendedName>
        <fullName evidence="3 13">Membrane protein insertase YidC</fullName>
    </recommendedName>
    <alternativeName>
        <fullName evidence="12 13">Foldase YidC</fullName>
    </alternativeName>
    <alternativeName>
        <fullName evidence="13">Membrane protein YidC</fullName>
    </alternativeName>
    <alternativeName>
        <fullName evidence="11 13">membrane integrase YidC</fullName>
    </alternativeName>
</protein>
<comment type="caution">
    <text evidence="16">The sequence shown here is derived from an EMBL/GenBank/DDBJ whole genome shotgun (WGS) entry which is preliminary data.</text>
</comment>
<dbReference type="GO" id="GO:0015031">
    <property type="term" value="P:protein transport"/>
    <property type="evidence" value="ECO:0007669"/>
    <property type="project" value="UniProtKB-KW"/>
</dbReference>
<feature type="compositionally biased region" description="Low complexity" evidence="14">
    <location>
        <begin position="38"/>
        <end position="52"/>
    </location>
</feature>
<proteinExistence type="inferred from homology"/>
<reference evidence="16" key="1">
    <citation type="submission" date="2020-10" db="EMBL/GenBank/DDBJ databases">
        <title>Connecting structure to function with the recovery of over 1000 high-quality activated sludge metagenome-assembled genomes encoding full-length rRNA genes using long-read sequencing.</title>
        <authorList>
            <person name="Singleton C.M."/>
            <person name="Petriglieri F."/>
            <person name="Kristensen J.M."/>
            <person name="Kirkegaard R.H."/>
            <person name="Michaelsen T.Y."/>
            <person name="Andersen M.H."/>
            <person name="Karst S.M."/>
            <person name="Dueholm M.S."/>
            <person name="Nielsen P.H."/>
            <person name="Albertsen M."/>
        </authorList>
    </citation>
    <scope>NUCLEOTIDE SEQUENCE</scope>
    <source>
        <strain evidence="16">Skiv_18-Q3-R9-52_MAXAC.067</strain>
    </source>
</reference>
<dbReference type="Proteomes" id="UP000886657">
    <property type="component" value="Unassembled WGS sequence"/>
</dbReference>
<keyword evidence="9 13" id="KW-0472">Membrane</keyword>
<dbReference type="PANTHER" id="PTHR12428:SF65">
    <property type="entry name" value="CYTOCHROME C OXIDASE ASSEMBLY PROTEIN COX18, MITOCHONDRIAL"/>
    <property type="match status" value="1"/>
</dbReference>
<evidence type="ECO:0000256" key="12">
    <source>
        <dbReference type="ARBA" id="ARBA00033342"/>
    </source>
</evidence>
<keyword evidence="8 13" id="KW-1133">Transmembrane helix</keyword>
<evidence type="ECO:0000256" key="2">
    <source>
        <dbReference type="ARBA" id="ARBA00010527"/>
    </source>
</evidence>
<keyword evidence="10 13" id="KW-0143">Chaperone</keyword>
<evidence type="ECO:0000256" key="7">
    <source>
        <dbReference type="ARBA" id="ARBA00022927"/>
    </source>
</evidence>
<comment type="function">
    <text evidence="13">Required for the insertion and/or proper folding and/or complex formation of integral membrane proteins into the membrane. Involved in integration of membrane proteins that insert both dependently and independently of the Sec translocase complex, as well as at least some lipoproteins. Aids folding of multispanning membrane proteins.</text>
</comment>
<evidence type="ECO:0000256" key="9">
    <source>
        <dbReference type="ARBA" id="ARBA00023136"/>
    </source>
</evidence>
<evidence type="ECO:0000256" key="1">
    <source>
        <dbReference type="ARBA" id="ARBA00004429"/>
    </source>
</evidence>
<organism evidence="16 17">
    <name type="scientific">Candidatus Geothrix skivensis</name>
    <dbReference type="NCBI Taxonomy" id="2954439"/>
    <lineage>
        <taxon>Bacteria</taxon>
        <taxon>Pseudomonadati</taxon>
        <taxon>Acidobacteriota</taxon>
        <taxon>Holophagae</taxon>
        <taxon>Holophagales</taxon>
        <taxon>Holophagaceae</taxon>
        <taxon>Geothrix</taxon>
    </lineage>
</organism>
<evidence type="ECO:0000256" key="8">
    <source>
        <dbReference type="ARBA" id="ARBA00022989"/>
    </source>
</evidence>
<comment type="similarity">
    <text evidence="2 13">Belongs to the OXA1/ALB3/YidC family. Type 1 subfamily.</text>
</comment>
<dbReference type="NCBIfam" id="TIGR03592">
    <property type="entry name" value="yidC_oxa1_cterm"/>
    <property type="match status" value="1"/>
</dbReference>
<keyword evidence="5 13" id="KW-1003">Cell membrane</keyword>
<evidence type="ECO:0000256" key="5">
    <source>
        <dbReference type="ARBA" id="ARBA00022475"/>
    </source>
</evidence>
<gene>
    <name evidence="13 16" type="primary">yidC</name>
    <name evidence="16" type="ORF">IPP58_13185</name>
</gene>
<sequence>MNNRNILYFIIGSVILLGAQFWLSSRYAQPAPKAVATQAAPATPAPKEAAAPAPVPQSPEVKAPGGTQGADPALRHTLSSEDLTLTWQVATGALKQVLWRADGTTFFPSKFEGLGALKGGGFETVREERGDAGTAVIFENAAGDRLSYLVPTRGHRLKVEANSSRNAALHLISNPSTEEPVKGLGRVFTLTEKSVEAVTWSEMLSDPFFSFLGAKRKVLPPAAERLGMDAGVDKDATAQSNHYFAALWKLPRPAGRDASGYELLPQNGHLEAALYLGPKQAEPLLAFEKPFTEVIDYGFFGAVSHLLFWMLKKIHAVVGNWGWAIVIFTLIIRIATWTLNTKQTISMLRMKDFEPHQKALQAKYEKFGGDMTKKAEMQKELMALYKKNGHNPMGGCLPMLLQMPIFLALWSMLNNVFELRHAPFFGWITDLSARDPLFIYPVLMGASMFAQQYMTPAVGDPAQRKMMLVLMPAMMTFMFAQSPAGLTIYYFLFNMIGLAQTWWIMRSYKPEPIVL</sequence>
<evidence type="ECO:0000313" key="16">
    <source>
        <dbReference type="EMBL" id="MBK9797424.1"/>
    </source>
</evidence>
<keyword evidence="4 13" id="KW-0813">Transport</keyword>
<name>A0A9D7SGU8_9BACT</name>
<dbReference type="GO" id="GO:0005886">
    <property type="term" value="C:plasma membrane"/>
    <property type="evidence" value="ECO:0007669"/>
    <property type="project" value="UniProtKB-SubCell"/>
</dbReference>
<dbReference type="GO" id="GO:0051205">
    <property type="term" value="P:protein insertion into membrane"/>
    <property type="evidence" value="ECO:0007669"/>
    <property type="project" value="TreeGrafter"/>
</dbReference>
<dbReference type="PRINTS" id="PR00701">
    <property type="entry name" value="60KDINNERMP"/>
</dbReference>
<dbReference type="PANTHER" id="PTHR12428">
    <property type="entry name" value="OXA1"/>
    <property type="match status" value="1"/>
</dbReference>
<feature type="region of interest" description="Disordered" evidence="14">
    <location>
        <begin position="38"/>
        <end position="73"/>
    </location>
</feature>
<feature type="transmembrane region" description="Helical" evidence="13">
    <location>
        <begin position="6"/>
        <end position="23"/>
    </location>
</feature>
<dbReference type="InterPro" id="IPR028055">
    <property type="entry name" value="YidC/Oxa/ALB_C"/>
</dbReference>
<evidence type="ECO:0000256" key="11">
    <source>
        <dbReference type="ARBA" id="ARBA00033245"/>
    </source>
</evidence>
<feature type="domain" description="Membrane insertase YidC/Oxa/ALB C-terminal" evidence="15">
    <location>
        <begin position="321"/>
        <end position="506"/>
    </location>
</feature>
<evidence type="ECO:0000256" key="13">
    <source>
        <dbReference type="HAMAP-Rule" id="MF_01810"/>
    </source>
</evidence>
<evidence type="ECO:0000256" key="4">
    <source>
        <dbReference type="ARBA" id="ARBA00022448"/>
    </source>
</evidence>
<dbReference type="Pfam" id="PF02096">
    <property type="entry name" value="60KD_IMP"/>
    <property type="match status" value="1"/>
</dbReference>
<comment type="subunit">
    <text evidence="13">Interacts with the Sec translocase complex via SecD. Specifically interacts with transmembrane segments of nascent integral membrane proteins during membrane integration.</text>
</comment>
<keyword evidence="7 13" id="KW-0653">Protein transport</keyword>
<feature type="transmembrane region" description="Helical" evidence="13">
    <location>
        <begin position="437"/>
        <end position="454"/>
    </location>
</feature>